<sequence length="862" mass="95018">MTDADPPLEAQRFGRDQTPESPRPVHLPEPSTIPVLLNQMDPVFNDTETYNIPHNQTFSPYSDSARAMNENDPDDPNTDEQDAVQNFLRGAEEENARLDDPAQFPSTNTHIAQNEPSIEGSLFSALANASAYPQSSDTHANPPQTQLDANPAEDASHTSDLSKPAIEPTGNLDADNTTQATHATSLSDSGPAVNLESRSNQGGVDYQSLLATISQSASTAPVADPVSAPTTASSFAQLGAQSVLSVPGLPPKPPAQAQSSDASNVFTFPNVTADQHGLFQQFKQQDHFHSMKQEENTNTANQEGHYQPVTHDAYSHANGVGASAPYPAHFPPQPIPLQAPGTGAWTQPGSQVSPISPTHSLQPPEPIRSSDPAERPWSPHTQTLYDSFLEDERRYVTEGIWDKFPMGSRLFVGNLPSEKVTKRDIFHIFHRHGRLAQISIKQAYGFVQYLEASSCHAALQAEQGVEIRGRKIHLEVSKPQKNTRNQQGQQGNKRRRSRSPDRANPRQIDRFDRPDASYSEFREERGRRNDFRRSPSPPRGYRSRDDHRPPLESPRFGPGGRPNSPFTTAFPYPPPPGGYDEESTLPLPRRDPRDIPDVQLLILEPSVAQSFINWIEQGFRNKGLRASTIWLSARLPLPAVVKRQIIEGVQAVVKLVQANQYNSRIPLQVFDRSQGTTNVSFNEYVDLDIAVAADIVLSARQKERTGLQQSPQSYHPPQGYPPPQNHYGYPPPPQPQYPPAGYPPQHQPHNQYQYNQNAHYQSQAHTPVTPSSATSSANLQQLLANLRQPGDSQPNSASPNGKTPDLAGLLSNVARHQQGPPHQQQSPTQHGYGPVAPAYGAGQQQSQQNVQNIMDTLARYNR</sequence>
<feature type="compositionally biased region" description="Polar residues" evidence="2">
    <location>
        <begin position="344"/>
        <end position="361"/>
    </location>
</feature>
<feature type="compositionally biased region" description="Acidic residues" evidence="2">
    <location>
        <begin position="71"/>
        <end position="82"/>
    </location>
</feature>
<protein>
    <submittedName>
        <fullName evidence="4">Nuclear polyadenylated RNA-binding protein 3</fullName>
    </submittedName>
</protein>
<feature type="compositionally biased region" description="Polar residues" evidence="2">
    <location>
        <begin position="46"/>
        <end position="62"/>
    </location>
</feature>
<dbReference type="AlphaFoldDB" id="A0AA38WZQ4"/>
<dbReference type="Gene3D" id="3.30.70.330">
    <property type="match status" value="1"/>
</dbReference>
<reference evidence="4" key="1">
    <citation type="submission" date="2022-10" db="EMBL/GenBank/DDBJ databases">
        <title>Culturing micro-colonial fungi from biological soil crusts in the Mojave desert and describing Neophaeococcomyces mojavensis, and introducing the new genera and species Taxawa tesnikishii.</title>
        <authorList>
            <person name="Kurbessoian T."/>
            <person name="Stajich J.E."/>
        </authorList>
    </citation>
    <scope>NUCLEOTIDE SEQUENCE</scope>
    <source>
        <strain evidence="4">TK_41</strain>
    </source>
</reference>
<dbReference type="InterPro" id="IPR052600">
    <property type="entry name" value="Nuc_rcpt_coact/corep"/>
</dbReference>
<keyword evidence="1" id="KW-0694">RNA-binding</keyword>
<keyword evidence="5" id="KW-1185">Reference proteome</keyword>
<dbReference type="PROSITE" id="PS50102">
    <property type="entry name" value="RRM"/>
    <property type="match status" value="1"/>
</dbReference>
<feature type="compositionally biased region" description="Polar residues" evidence="2">
    <location>
        <begin position="131"/>
        <end position="148"/>
    </location>
</feature>
<comment type="caution">
    <text evidence="4">The sequence shown here is derived from an EMBL/GenBank/DDBJ whole genome shotgun (WGS) entry which is preliminary data.</text>
</comment>
<dbReference type="SUPFAM" id="SSF54928">
    <property type="entry name" value="RNA-binding domain, RBD"/>
    <property type="match status" value="1"/>
</dbReference>
<feature type="compositionally biased region" description="Basic and acidic residues" evidence="2">
    <location>
        <begin position="498"/>
        <end position="533"/>
    </location>
</feature>
<proteinExistence type="predicted"/>
<dbReference type="PANTHER" id="PTHR23295">
    <property type="entry name" value="NUCLEAR RECEPTOR COACTIVATOR 5-RELATED"/>
    <property type="match status" value="1"/>
</dbReference>
<feature type="region of interest" description="Disordered" evidence="2">
    <location>
        <begin position="473"/>
        <end position="591"/>
    </location>
</feature>
<name>A0AA38WZQ4_9EURO</name>
<evidence type="ECO:0000313" key="5">
    <source>
        <dbReference type="Proteomes" id="UP001172673"/>
    </source>
</evidence>
<feature type="compositionally biased region" description="Pro residues" evidence="2">
    <location>
        <begin position="718"/>
        <end position="746"/>
    </location>
</feature>
<evidence type="ECO:0000259" key="3">
    <source>
        <dbReference type="PROSITE" id="PS50102"/>
    </source>
</evidence>
<dbReference type="Pfam" id="PF00076">
    <property type="entry name" value="RRM_1"/>
    <property type="match status" value="1"/>
</dbReference>
<feature type="compositionally biased region" description="Low complexity" evidence="2">
    <location>
        <begin position="708"/>
        <end position="717"/>
    </location>
</feature>
<feature type="compositionally biased region" description="Low complexity" evidence="2">
    <location>
        <begin position="480"/>
        <end position="491"/>
    </location>
</feature>
<feature type="compositionally biased region" description="Low complexity" evidence="2">
    <location>
        <begin position="816"/>
        <end position="848"/>
    </location>
</feature>
<dbReference type="SMART" id="SM00360">
    <property type="entry name" value="RRM"/>
    <property type="match status" value="1"/>
</dbReference>
<dbReference type="PANTHER" id="PTHR23295:SF6">
    <property type="entry name" value="NEOSIN, ISOFORM A"/>
    <property type="match status" value="1"/>
</dbReference>
<dbReference type="InterPro" id="IPR035979">
    <property type="entry name" value="RBD_domain_sf"/>
</dbReference>
<feature type="compositionally biased region" description="Polar residues" evidence="2">
    <location>
        <begin position="174"/>
        <end position="188"/>
    </location>
</feature>
<gene>
    <name evidence="4" type="primary">NAB3</name>
    <name evidence="4" type="ORF">H2200_011642</name>
</gene>
<feature type="region of interest" description="Disordered" evidence="2">
    <location>
        <begin position="702"/>
        <end position="751"/>
    </location>
</feature>
<feature type="region of interest" description="Disordered" evidence="2">
    <location>
        <begin position="787"/>
        <end position="848"/>
    </location>
</feature>
<evidence type="ECO:0000256" key="1">
    <source>
        <dbReference type="PROSITE-ProRule" id="PRU00176"/>
    </source>
</evidence>
<dbReference type="GO" id="GO:0003723">
    <property type="term" value="F:RNA binding"/>
    <property type="evidence" value="ECO:0007669"/>
    <property type="project" value="UniProtKB-UniRule"/>
</dbReference>
<feature type="compositionally biased region" description="Polar residues" evidence="2">
    <location>
        <begin position="104"/>
        <end position="116"/>
    </location>
</feature>
<organism evidence="4 5">
    <name type="scientific">Cladophialophora chaetospira</name>
    <dbReference type="NCBI Taxonomy" id="386627"/>
    <lineage>
        <taxon>Eukaryota</taxon>
        <taxon>Fungi</taxon>
        <taxon>Dikarya</taxon>
        <taxon>Ascomycota</taxon>
        <taxon>Pezizomycotina</taxon>
        <taxon>Eurotiomycetes</taxon>
        <taxon>Chaetothyriomycetidae</taxon>
        <taxon>Chaetothyriales</taxon>
        <taxon>Herpotrichiellaceae</taxon>
        <taxon>Cladophialophora</taxon>
    </lineage>
</organism>
<feature type="region of interest" description="Disordered" evidence="2">
    <location>
        <begin position="339"/>
        <end position="380"/>
    </location>
</feature>
<dbReference type="InterPro" id="IPR000504">
    <property type="entry name" value="RRM_dom"/>
</dbReference>
<feature type="compositionally biased region" description="Basic and acidic residues" evidence="2">
    <location>
        <begin position="90"/>
        <end position="100"/>
    </location>
</feature>
<dbReference type="EMBL" id="JAPDRK010000020">
    <property type="protein sequence ID" value="KAJ9604119.1"/>
    <property type="molecule type" value="Genomic_DNA"/>
</dbReference>
<dbReference type="Proteomes" id="UP001172673">
    <property type="component" value="Unassembled WGS sequence"/>
</dbReference>
<accession>A0AA38WZQ4</accession>
<feature type="compositionally biased region" description="Polar residues" evidence="2">
    <location>
        <begin position="790"/>
        <end position="801"/>
    </location>
</feature>
<evidence type="ECO:0000313" key="4">
    <source>
        <dbReference type="EMBL" id="KAJ9604119.1"/>
    </source>
</evidence>
<feature type="domain" description="RRM" evidence="3">
    <location>
        <begin position="408"/>
        <end position="479"/>
    </location>
</feature>
<evidence type="ECO:0000256" key="2">
    <source>
        <dbReference type="SAM" id="MobiDB-lite"/>
    </source>
</evidence>
<dbReference type="InterPro" id="IPR012677">
    <property type="entry name" value="Nucleotide-bd_a/b_plait_sf"/>
</dbReference>
<feature type="region of interest" description="Disordered" evidence="2">
    <location>
        <begin position="1"/>
        <end position="200"/>
    </location>
</feature>